<evidence type="ECO:0000313" key="2">
    <source>
        <dbReference type="Proteomes" id="UP000309061"/>
    </source>
</evidence>
<dbReference type="AlphaFoldDB" id="A0A6B8KI26"/>
<dbReference type="InterPro" id="IPR053745">
    <property type="entry name" value="Viral_Tail_Comp_sf"/>
</dbReference>
<dbReference type="RefSeq" id="WP_136496885.1">
    <property type="nucleotide sequence ID" value="NZ_CP046052.1"/>
</dbReference>
<dbReference type="Pfam" id="PF11367">
    <property type="entry name" value="Tail_completion_gp17"/>
    <property type="match status" value="1"/>
</dbReference>
<dbReference type="EMBL" id="CP046052">
    <property type="protein sequence ID" value="QGM46661.1"/>
    <property type="molecule type" value="Genomic_DNA"/>
</dbReference>
<dbReference type="Gene3D" id="3.30.2000.30">
    <property type="match status" value="1"/>
</dbReference>
<dbReference type="InterPro" id="IPR021508">
    <property type="entry name" value="Gp17-like"/>
</dbReference>
<name>A0A6B8KI26_9HYPH</name>
<evidence type="ECO:0000313" key="1">
    <source>
        <dbReference type="EMBL" id="QGM46661.1"/>
    </source>
</evidence>
<dbReference type="OrthoDB" id="7630456at2"/>
<proteinExistence type="predicted"/>
<dbReference type="Proteomes" id="UP000309061">
    <property type="component" value="Chromosome"/>
</dbReference>
<reference evidence="1 2" key="1">
    <citation type="submission" date="2019-11" db="EMBL/GenBank/DDBJ databases">
        <title>The genome sequence of Methylocystis heyeri.</title>
        <authorList>
            <person name="Oshkin I.Y."/>
            <person name="Miroshnikov K."/>
            <person name="Dedysh S.N."/>
        </authorList>
    </citation>
    <scope>NUCLEOTIDE SEQUENCE [LARGE SCALE GENOMIC DNA]</scope>
    <source>
        <strain evidence="1 2">H2</strain>
    </source>
</reference>
<organism evidence="1 2">
    <name type="scientific">Methylocystis heyeri</name>
    <dbReference type="NCBI Taxonomy" id="391905"/>
    <lineage>
        <taxon>Bacteria</taxon>
        <taxon>Pseudomonadati</taxon>
        <taxon>Pseudomonadota</taxon>
        <taxon>Alphaproteobacteria</taxon>
        <taxon>Hyphomicrobiales</taxon>
        <taxon>Methylocystaceae</taxon>
        <taxon>Methylocystis</taxon>
    </lineage>
</organism>
<sequence length="138" mass="15420">MIDEPSLALQKAIRGALIASSAVTAFVPANAIVDRNRKPDEFPIILLGEDQTLEPEGLARNRWSVYLDLHIWTLETAVSQVKLIAQAVKDALADANIKSLPDYHVADLYVHRSHYMRDPDGFHAHGILTIYAHIQRLT</sequence>
<gene>
    <name evidence="1" type="ORF">H2LOC_013695</name>
</gene>
<keyword evidence="2" id="KW-1185">Reference proteome</keyword>
<protein>
    <submittedName>
        <fullName evidence="1">DUF3168 domain-containing protein</fullName>
    </submittedName>
</protein>
<accession>A0A6B8KI26</accession>
<dbReference type="KEGG" id="mhey:H2LOC_013695"/>